<protein>
    <submittedName>
        <fullName evidence="1">Uncharacterized protein</fullName>
    </submittedName>
</protein>
<dbReference type="Proteomes" id="UP000199045">
    <property type="component" value="Unassembled WGS sequence"/>
</dbReference>
<proteinExistence type="predicted"/>
<organism evidence="1 2">
    <name type="scientific">Chitinophaga filiformis</name>
    <name type="common">Myxococcus filiformis</name>
    <name type="synonym">Flexibacter filiformis</name>
    <dbReference type="NCBI Taxonomy" id="104663"/>
    <lineage>
        <taxon>Bacteria</taxon>
        <taxon>Pseudomonadati</taxon>
        <taxon>Bacteroidota</taxon>
        <taxon>Chitinophagia</taxon>
        <taxon>Chitinophagales</taxon>
        <taxon>Chitinophagaceae</taxon>
        <taxon>Chitinophaga</taxon>
    </lineage>
</organism>
<sequence>MLNPIKEFAVSLGIDHITCNKHTEIFQLRLYAEQPLHGIALKLKTGGEYSLNIITMKKKTTPKKLQLVKIKIANLSQPRPKGDVCLTSLEQTTCPNCHQQ</sequence>
<dbReference type="OrthoDB" id="685431at2"/>
<reference evidence="1 2" key="1">
    <citation type="submission" date="2016-10" db="EMBL/GenBank/DDBJ databases">
        <authorList>
            <person name="de Groot N.N."/>
        </authorList>
    </citation>
    <scope>NUCLEOTIDE SEQUENCE [LARGE SCALE GENOMIC DNA]</scope>
    <source>
        <strain evidence="1 2">DSM 527</strain>
    </source>
</reference>
<evidence type="ECO:0000313" key="2">
    <source>
        <dbReference type="Proteomes" id="UP000199045"/>
    </source>
</evidence>
<evidence type="ECO:0000313" key="1">
    <source>
        <dbReference type="EMBL" id="SDF59728.1"/>
    </source>
</evidence>
<dbReference type="AlphaFoldDB" id="A0A1G7MD25"/>
<gene>
    <name evidence="1" type="ORF">SAMN04488121_102380</name>
</gene>
<dbReference type="EMBL" id="FNBN01000002">
    <property type="protein sequence ID" value="SDF59728.1"/>
    <property type="molecule type" value="Genomic_DNA"/>
</dbReference>
<dbReference type="RefSeq" id="WP_089830687.1">
    <property type="nucleotide sequence ID" value="NZ_FNBN01000002.1"/>
</dbReference>
<accession>A0A1G7MD25</accession>
<name>A0A1G7MD25_CHIFI</name>